<reference evidence="2" key="1">
    <citation type="submission" date="2014-08" db="EMBL/GenBank/DDBJ databases">
        <authorList>
            <person name="Sharma Rahul"/>
            <person name="Thines Marco"/>
        </authorList>
    </citation>
    <scope>NUCLEOTIDE SEQUENCE</scope>
</reference>
<evidence type="ECO:0000256" key="1">
    <source>
        <dbReference type="SAM" id="SignalP"/>
    </source>
</evidence>
<dbReference type="AlphaFoldDB" id="A0A0F7SMB5"/>
<name>A0A0F7SMB5_PHARH</name>
<protein>
    <submittedName>
        <fullName evidence="2">Uncharacterized protein</fullName>
    </submittedName>
</protein>
<organism evidence="2">
    <name type="scientific">Phaffia rhodozyma</name>
    <name type="common">Yeast</name>
    <name type="synonym">Xanthophyllomyces dendrorhous</name>
    <dbReference type="NCBI Taxonomy" id="264483"/>
    <lineage>
        <taxon>Eukaryota</taxon>
        <taxon>Fungi</taxon>
        <taxon>Dikarya</taxon>
        <taxon>Basidiomycota</taxon>
        <taxon>Agaricomycotina</taxon>
        <taxon>Tremellomycetes</taxon>
        <taxon>Cystofilobasidiales</taxon>
        <taxon>Mrakiaceae</taxon>
        <taxon>Phaffia</taxon>
    </lineage>
</organism>
<feature type="chain" id="PRO_5002522377" evidence="1">
    <location>
        <begin position="18"/>
        <end position="203"/>
    </location>
</feature>
<evidence type="ECO:0000313" key="2">
    <source>
        <dbReference type="EMBL" id="CED82581.1"/>
    </source>
</evidence>
<feature type="signal peptide" evidence="1">
    <location>
        <begin position="1"/>
        <end position="17"/>
    </location>
</feature>
<proteinExistence type="predicted"/>
<sequence length="203" mass="22107">MLVDLLLIALLSSICLASPPATSATFSSTSLIIINNILDYPTGLVGAARHGRLSEYLPDVCRSPCSNYTDWEASCLVDMSHSECGLKFCTRPMALSYYSCVNCMLYVKDPTLFSPRRYVSLETQSNIIQMSCRGFGRSTGPLIELASYLQIGMNTNNVTDFKPPDVRAIAVTVSSARSEWGSRSRSRLGMVGIGIGVLGWSLL</sequence>
<dbReference type="EMBL" id="LN483124">
    <property type="protein sequence ID" value="CED82581.1"/>
    <property type="molecule type" value="Genomic_DNA"/>
</dbReference>
<accession>A0A0F7SMB5</accession>
<keyword evidence="1" id="KW-0732">Signal</keyword>